<protein>
    <submittedName>
        <fullName evidence="1">Uncharacterized protein</fullName>
    </submittedName>
</protein>
<evidence type="ECO:0000313" key="2">
    <source>
        <dbReference type="Proteomes" id="UP001054945"/>
    </source>
</evidence>
<accession>A0AAV4N153</accession>
<gene>
    <name evidence="1" type="ORF">CEXT_133531</name>
</gene>
<organism evidence="1 2">
    <name type="scientific">Caerostris extrusa</name>
    <name type="common">Bark spider</name>
    <name type="synonym">Caerostris bankana</name>
    <dbReference type="NCBI Taxonomy" id="172846"/>
    <lineage>
        <taxon>Eukaryota</taxon>
        <taxon>Metazoa</taxon>
        <taxon>Ecdysozoa</taxon>
        <taxon>Arthropoda</taxon>
        <taxon>Chelicerata</taxon>
        <taxon>Arachnida</taxon>
        <taxon>Araneae</taxon>
        <taxon>Araneomorphae</taxon>
        <taxon>Entelegynae</taxon>
        <taxon>Araneoidea</taxon>
        <taxon>Araneidae</taxon>
        <taxon>Caerostris</taxon>
    </lineage>
</organism>
<comment type="caution">
    <text evidence="1">The sequence shown here is derived from an EMBL/GenBank/DDBJ whole genome shotgun (WGS) entry which is preliminary data.</text>
</comment>
<dbReference type="Proteomes" id="UP001054945">
    <property type="component" value="Unassembled WGS sequence"/>
</dbReference>
<dbReference type="EMBL" id="BPLR01020422">
    <property type="protein sequence ID" value="GIX78532.1"/>
    <property type="molecule type" value="Genomic_DNA"/>
</dbReference>
<evidence type="ECO:0000313" key="1">
    <source>
        <dbReference type="EMBL" id="GIX78532.1"/>
    </source>
</evidence>
<keyword evidence="2" id="KW-1185">Reference proteome</keyword>
<dbReference type="AlphaFoldDB" id="A0AAV4N153"/>
<sequence>MRKQHFHFMELKKNSASYLIKWLPWNHKSRSLTRSFRKRKRLVRSICSGIYTSRTELSDYGINEMLQNGQLVLSGLMRLGGFRRFNHGRYVLGVSAVGVRKVQPVK</sequence>
<proteinExistence type="predicted"/>
<name>A0AAV4N153_CAEEX</name>
<reference evidence="1 2" key="1">
    <citation type="submission" date="2021-06" db="EMBL/GenBank/DDBJ databases">
        <title>Caerostris extrusa draft genome.</title>
        <authorList>
            <person name="Kono N."/>
            <person name="Arakawa K."/>
        </authorList>
    </citation>
    <scope>NUCLEOTIDE SEQUENCE [LARGE SCALE GENOMIC DNA]</scope>
</reference>